<dbReference type="InterPro" id="IPR029006">
    <property type="entry name" value="ADF-H/Gelsolin-like_dom_sf"/>
</dbReference>
<feature type="domain" description="HP" evidence="4">
    <location>
        <begin position="1631"/>
        <end position="1694"/>
    </location>
</feature>
<dbReference type="InterPro" id="IPR007122">
    <property type="entry name" value="Villin/Gelsolin"/>
</dbReference>
<dbReference type="SUPFAM" id="SSF55753">
    <property type="entry name" value="Actin depolymerizing proteins"/>
    <property type="match status" value="6"/>
</dbReference>
<keyword evidence="1" id="KW-0433">Leucine-rich repeat</keyword>
<feature type="compositionally biased region" description="Basic and acidic residues" evidence="3">
    <location>
        <begin position="916"/>
        <end position="938"/>
    </location>
</feature>
<dbReference type="Gene3D" id="3.40.20.10">
    <property type="entry name" value="Severin"/>
    <property type="match status" value="7"/>
</dbReference>
<dbReference type="Pfam" id="PF02209">
    <property type="entry name" value="VHP"/>
    <property type="match status" value="1"/>
</dbReference>
<dbReference type="EMBL" id="KB206169">
    <property type="protein sequence ID" value="ELP94890.1"/>
    <property type="molecule type" value="Genomic_DNA"/>
</dbReference>
<dbReference type="PROSITE" id="PS51089">
    <property type="entry name" value="HP"/>
    <property type="match status" value="1"/>
</dbReference>
<accession>A0A0A1UE72</accession>
<dbReference type="Pfam" id="PF13855">
    <property type="entry name" value="LRR_8"/>
    <property type="match status" value="1"/>
</dbReference>
<dbReference type="GO" id="GO:0051015">
    <property type="term" value="F:actin filament binding"/>
    <property type="evidence" value="ECO:0007669"/>
    <property type="project" value="InterPro"/>
</dbReference>
<evidence type="ECO:0000259" key="4">
    <source>
        <dbReference type="PROSITE" id="PS51089"/>
    </source>
</evidence>
<evidence type="ECO:0000256" key="3">
    <source>
        <dbReference type="SAM" id="MobiDB-lite"/>
    </source>
</evidence>
<evidence type="ECO:0000256" key="1">
    <source>
        <dbReference type="ARBA" id="ARBA00022614"/>
    </source>
</evidence>
<dbReference type="SMART" id="SM00153">
    <property type="entry name" value="VHP"/>
    <property type="match status" value="1"/>
</dbReference>
<evidence type="ECO:0000256" key="2">
    <source>
        <dbReference type="ARBA" id="ARBA00022737"/>
    </source>
</evidence>
<dbReference type="GeneID" id="14893887"/>
<dbReference type="SMART" id="SM00262">
    <property type="entry name" value="GEL"/>
    <property type="match status" value="5"/>
</dbReference>
<dbReference type="PANTHER" id="PTHR11977:SF51">
    <property type="entry name" value="PROTEIN FLIGHTLESS-1 HOMOLOG"/>
    <property type="match status" value="1"/>
</dbReference>
<evidence type="ECO:0000313" key="6">
    <source>
        <dbReference type="Proteomes" id="UP000014680"/>
    </source>
</evidence>
<keyword evidence="2" id="KW-0677">Repeat</keyword>
<keyword evidence="6" id="KW-1185">Reference proteome</keyword>
<dbReference type="SMART" id="SM00369">
    <property type="entry name" value="LRR_TYP"/>
    <property type="match status" value="3"/>
</dbReference>
<feature type="region of interest" description="Disordered" evidence="3">
    <location>
        <begin position="581"/>
        <end position="614"/>
    </location>
</feature>
<dbReference type="InterPro" id="IPR003591">
    <property type="entry name" value="Leu-rich_rpt_typical-subtyp"/>
</dbReference>
<dbReference type="SUPFAM" id="SSF52058">
    <property type="entry name" value="L domain-like"/>
    <property type="match status" value="1"/>
</dbReference>
<feature type="compositionally biased region" description="Basic and acidic residues" evidence="3">
    <location>
        <begin position="595"/>
        <end position="608"/>
    </location>
</feature>
<evidence type="ECO:0000313" key="5">
    <source>
        <dbReference type="EMBL" id="ELP94890.1"/>
    </source>
</evidence>
<dbReference type="InterPro" id="IPR003128">
    <property type="entry name" value="Villin_headpiece"/>
</dbReference>
<dbReference type="InterPro" id="IPR001611">
    <property type="entry name" value="Leu-rich_rpt"/>
</dbReference>
<dbReference type="Pfam" id="PF00626">
    <property type="entry name" value="Gelsolin"/>
    <property type="match status" value="5"/>
</dbReference>
<dbReference type="PANTHER" id="PTHR11977">
    <property type="entry name" value="VILLIN"/>
    <property type="match status" value="1"/>
</dbReference>
<dbReference type="KEGG" id="eiv:EIN_249240"/>
<name>A0A0A1UE72_ENTIV</name>
<dbReference type="Gene3D" id="1.10.950.10">
    <property type="entry name" value="Villin headpiece domain"/>
    <property type="match status" value="1"/>
</dbReference>
<dbReference type="PROSITE" id="PS51450">
    <property type="entry name" value="LRR"/>
    <property type="match status" value="2"/>
</dbReference>
<dbReference type="OMA" id="MIHDMVF"/>
<dbReference type="GO" id="GO:0007010">
    <property type="term" value="P:cytoskeleton organization"/>
    <property type="evidence" value="ECO:0007669"/>
    <property type="project" value="InterPro"/>
</dbReference>
<dbReference type="InterPro" id="IPR036886">
    <property type="entry name" value="Villin_headpiece_dom_sf"/>
</dbReference>
<dbReference type="Gene3D" id="3.80.10.10">
    <property type="entry name" value="Ribonuclease Inhibitor"/>
    <property type="match status" value="1"/>
</dbReference>
<dbReference type="VEuPathDB" id="AmoebaDB:EIN_249240"/>
<dbReference type="InterPro" id="IPR007123">
    <property type="entry name" value="Gelsolin-like_dom"/>
</dbReference>
<dbReference type="OrthoDB" id="6375767at2759"/>
<sequence>MGNDTSKQPQKGPPKTNLDLSNQFLTELPISVKNYTSLVQLNLNHNTLSSINVLSQIHLLTNLDVSKNELETVDDAVIVSNTSLLILNYEGNKLKHITPLINCLPVFKLNFSENEIVEIPDTIGDCIGLTYLSLAKNQLVSLPPTMSRLKSLKQLILYGNKLKNLPLLDKSGLTHLDVADNEFDVIPKIVFKCPLVKLYLDSNNLSEVPNDISELIALKELTLSSNVLRSLPKGMTMLPSLQVLDVEKNDLGEFYDTKPSLQDIMEHISGGGEVQTVALSDKKVQSKYDRRKASVEIQKQLQLETKARTFEPAPPRRLLIRVFGEGNATWAAFVPFERGDGKKVTVSIYRGDAYLFDTGKSLTVFYGKECNKSRRQKCDKLVAAMKKEIGVSKVDFIDCNEKKMRKMKTDDLLKPFNQFFQTNYIRNIYKAKDVIQRITDTIKVFVIAIQRHGPQILLVPGRPNKTQLNSNTTVVLDTGVLVYVWYGKDATPTERTIAVLKAEEILESSMRRKDKLEFVIQGAEFALFNEYFVDNDDDEQRKLLGEEKKDDNKMYEDMLKEMLDDLAEDTRFDPEDQFVREITPRCASATPRTSEYGEKKSSSDAERSDVEDDNEVIKSVSPFLREADAEAEKIDKKEMIEIEVPEVCEVEPIELKELNVTMLKEIGSKARIEKEDENVRSEKVREDVGGDVKKSGIRRDVEAPRECQTVIEIAKSAHQRKESATKFKLDKKRVKSIKIKEDVRSEYHRLPLKKVVDAVEAKKEEIVEVEAPNACHSEFVKETKNGVKENLDLSRLQVERQKTPKVKEDVKGAVRQSGIISVEVSHSRSLTPSGREEIEKEFQQNKEHERWEKDKVNLEGRVERPPIHKNDIEIVVPKVVNNKQKLQVIEEIISEEIIEDVAPKEQMTVACITPDKNNDNKKEEKNQGGQHVDTKEDKNDWKQLVDNKEVKTMNIKFRNVKRQKGKDSTDVFKAQKVAIGNTSQLAEKTAKAVHQVVAEDLLFQRKKLATIEKGNARDLKRLIHVKGKKKPFARLVECSWMSLNSGDAFLFDPGKGAKTIYVWLGKDSNTMEKGKAANLAKFIALERNGAKIQTEDEGKESNEFWFEFGKPTGNIRSSEEGGDDVLIEQAQMKYVTLYKYWWDGLKEKVDIERWSYDGKDISKTSLETNSCYILDCYSEMYMWVGGRLAKDRRQQYIQDCQKRYLERRKEVWIAPLFFEFPGYEQVMFKERFCDFLEAPKKLKSWEFDDTPISRGSAVDYTMMLSKEIPVRKEVYIDNADGKKKIWRIEEFNRVDITEEGEFFESESYIVQYTYVKWNTDFHILYFWQGRNCPTLDKGACARLTVDLHMTLKDEGKEFRVAQNTETTHFLSIFSKFVVRLGKDPVAKLETKGKRVWETDILTNTKASKKLVFDIRRCGVNLDKVKAVEIEWKMCEDRLTSEAVFLITTETKAYIWKGKLTNTAELTYARNLVKEYADVKRNEVIEYDEGKESAEFWKALGGKRSVEPRVLMWRNRLFEMSSKTGVFGVEEVTDWYQDDLEKKSGMLLDCYDVSYLWVGKNISEIDKKFSMETVGEYIARSKEEERNKRKCYIVQDGKEPFVFTNYFHGWRIAAKQVVSVRDNIKDCHDELMKLSSKYSYDDLLHKRYPKELDKSRLEDYLSDEEFIKLFKMTRPEFEALPGWKKQKQKYELKLY</sequence>
<organism evidence="5 6">
    <name type="scientific">Entamoeba invadens IP1</name>
    <dbReference type="NCBI Taxonomy" id="370355"/>
    <lineage>
        <taxon>Eukaryota</taxon>
        <taxon>Amoebozoa</taxon>
        <taxon>Evosea</taxon>
        <taxon>Archamoebae</taxon>
        <taxon>Mastigamoebida</taxon>
        <taxon>Entamoebidae</taxon>
        <taxon>Entamoeba</taxon>
    </lineage>
</organism>
<dbReference type="SUPFAM" id="SSF47050">
    <property type="entry name" value="VHP, Villin headpiece domain"/>
    <property type="match status" value="1"/>
</dbReference>
<dbReference type="RefSeq" id="XP_004261661.1">
    <property type="nucleotide sequence ID" value="XM_004261613.1"/>
</dbReference>
<feature type="region of interest" description="Disordered" evidence="3">
    <location>
        <begin position="913"/>
        <end position="938"/>
    </location>
</feature>
<dbReference type="Proteomes" id="UP000014680">
    <property type="component" value="Unassembled WGS sequence"/>
</dbReference>
<proteinExistence type="predicted"/>
<protein>
    <submittedName>
        <fullName evidence="5">Villin, putative</fullName>
    </submittedName>
</protein>
<reference evidence="5 6" key="1">
    <citation type="submission" date="2012-10" db="EMBL/GenBank/DDBJ databases">
        <authorList>
            <person name="Zafar N."/>
            <person name="Inman J."/>
            <person name="Hall N."/>
            <person name="Lorenzi H."/>
            <person name="Caler E."/>
        </authorList>
    </citation>
    <scope>NUCLEOTIDE SEQUENCE [LARGE SCALE GENOMIC DNA]</scope>
    <source>
        <strain evidence="5 6">IP1</strain>
    </source>
</reference>
<gene>
    <name evidence="5" type="ORF">EIN_249240</name>
</gene>
<dbReference type="InterPro" id="IPR032675">
    <property type="entry name" value="LRR_dom_sf"/>
</dbReference>